<dbReference type="OMA" id="TFMGIPR"/>
<feature type="compositionally biased region" description="Acidic residues" evidence="1">
    <location>
        <begin position="127"/>
        <end position="138"/>
    </location>
</feature>
<evidence type="ECO:0000313" key="2">
    <source>
        <dbReference type="EMBL" id="EHK27151.1"/>
    </source>
</evidence>
<dbReference type="STRING" id="413071.G9MDI9"/>
<feature type="compositionally biased region" description="Basic residues" evidence="1">
    <location>
        <begin position="21"/>
        <end position="33"/>
    </location>
</feature>
<protein>
    <submittedName>
        <fullName evidence="2">Uncharacterized protein</fullName>
    </submittedName>
</protein>
<name>G9MDI9_HYPVG</name>
<comment type="caution">
    <text evidence="2">The sequence shown here is derived from an EMBL/GenBank/DDBJ whole genome shotgun (WGS) entry which is preliminary data.</text>
</comment>
<feature type="region of interest" description="Disordered" evidence="1">
    <location>
        <begin position="1"/>
        <end position="75"/>
    </location>
</feature>
<proteinExistence type="predicted"/>
<keyword evidence="3" id="KW-1185">Reference proteome</keyword>
<dbReference type="PANTHER" id="PTHR42085">
    <property type="entry name" value="F-BOX DOMAIN-CONTAINING PROTEIN"/>
    <property type="match status" value="1"/>
</dbReference>
<dbReference type="InParanoid" id="G9MDI9"/>
<dbReference type="OrthoDB" id="5413827at2759"/>
<dbReference type="AlphaFoldDB" id="G9MDI9"/>
<evidence type="ECO:0000313" key="3">
    <source>
        <dbReference type="Proteomes" id="UP000007115"/>
    </source>
</evidence>
<feature type="region of interest" description="Disordered" evidence="1">
    <location>
        <begin position="92"/>
        <end position="115"/>
    </location>
</feature>
<dbReference type="VEuPathDB" id="FungiDB:TRIVIDRAFT_34610"/>
<feature type="region of interest" description="Disordered" evidence="1">
    <location>
        <begin position="519"/>
        <end position="541"/>
    </location>
</feature>
<dbReference type="EMBL" id="ABDF02000001">
    <property type="protein sequence ID" value="EHK27151.1"/>
    <property type="molecule type" value="Genomic_DNA"/>
</dbReference>
<feature type="compositionally biased region" description="Acidic residues" evidence="1">
    <location>
        <begin position="285"/>
        <end position="311"/>
    </location>
</feature>
<accession>G9MDI9</accession>
<dbReference type="HOGENOM" id="CLU_539737_0_0_1"/>
<feature type="region of interest" description="Disordered" evidence="1">
    <location>
        <begin position="127"/>
        <end position="168"/>
    </location>
</feature>
<sequence length="541" mass="63163">MAPRRTAQAPVPAPTSNRPLRVNKKKRKKSKARKAFERADREERRRQIQADYARLPNGEELEQPEAADFMGRSRLPNLKYYRAIQKERNELRAADEQALPESLKARRPGVPDPYDDAKIRRRYWMSEDDEGDEEDEEKEGEKPYEPFRPRRKRMHKNTTVPPRRPPLSQEIILPEDEPEDELPLLPDLRATPTFMGLPREVRMEIYRYLLTVKRPIAVHGGWQQVYWTKDLQLSTKILRVCKRVHEEASTMLYGSNTFLYRLRDATTNVWNIENLEMEDSLFLVDEEESSSEYEEDLERDDEDEEDEEDDPKESTINIDKYGHLFRNITIEAEANRYSTSTQDSMVAALNVFRKPDDGAPDEDAPYVKPRNIHTLTVRIMPTWDRQNDQLEQGRFTFVDFFIAGGPVINAIKAVDCQMLYVELQTRHSSRRSAHVTVSGTGSCRLAINRRHEQALAYFRKNPSAGMGDKALRMRTVEMARRSMEAIDTLATHIQEQCNQRDFGQETAMNTDINSLDWLDLDEEDEDIDEEDEDFDEEDDDI</sequence>
<dbReference type="GeneID" id="25793337"/>
<dbReference type="Proteomes" id="UP000007115">
    <property type="component" value="Unassembled WGS sequence"/>
</dbReference>
<dbReference type="PANTHER" id="PTHR42085:SF2">
    <property type="entry name" value="F-BOX DOMAIN-CONTAINING PROTEIN"/>
    <property type="match status" value="1"/>
</dbReference>
<evidence type="ECO:0000256" key="1">
    <source>
        <dbReference type="SAM" id="MobiDB-lite"/>
    </source>
</evidence>
<feature type="compositionally biased region" description="Basic and acidic residues" evidence="1">
    <location>
        <begin position="139"/>
        <end position="148"/>
    </location>
</feature>
<dbReference type="InterPro" id="IPR038883">
    <property type="entry name" value="AN11006-like"/>
</dbReference>
<dbReference type="eggNOG" id="ENOG502RS71">
    <property type="taxonomic scope" value="Eukaryota"/>
</dbReference>
<feature type="region of interest" description="Disordered" evidence="1">
    <location>
        <begin position="285"/>
        <end position="316"/>
    </location>
</feature>
<dbReference type="RefSeq" id="XP_013961363.1">
    <property type="nucleotide sequence ID" value="XM_014105888.1"/>
</dbReference>
<organism evidence="2 3">
    <name type="scientific">Hypocrea virens (strain Gv29-8 / FGSC 10586)</name>
    <name type="common">Gliocladium virens</name>
    <name type="synonym">Trichoderma virens</name>
    <dbReference type="NCBI Taxonomy" id="413071"/>
    <lineage>
        <taxon>Eukaryota</taxon>
        <taxon>Fungi</taxon>
        <taxon>Dikarya</taxon>
        <taxon>Ascomycota</taxon>
        <taxon>Pezizomycotina</taxon>
        <taxon>Sordariomycetes</taxon>
        <taxon>Hypocreomycetidae</taxon>
        <taxon>Hypocreales</taxon>
        <taxon>Hypocreaceae</taxon>
        <taxon>Trichoderma</taxon>
    </lineage>
</organism>
<feature type="compositionally biased region" description="Basic and acidic residues" evidence="1">
    <location>
        <begin position="34"/>
        <end position="48"/>
    </location>
</feature>
<reference evidence="2 3" key="1">
    <citation type="journal article" date="2011" name="Genome Biol.">
        <title>Comparative genome sequence analysis underscores mycoparasitism as the ancestral life style of Trichoderma.</title>
        <authorList>
            <person name="Kubicek C.P."/>
            <person name="Herrera-Estrella A."/>
            <person name="Seidl-Seiboth V."/>
            <person name="Martinez D.A."/>
            <person name="Druzhinina I.S."/>
            <person name="Thon M."/>
            <person name="Zeilinger S."/>
            <person name="Casas-Flores S."/>
            <person name="Horwitz B.A."/>
            <person name="Mukherjee P.K."/>
            <person name="Mukherjee M."/>
            <person name="Kredics L."/>
            <person name="Alcaraz L.D."/>
            <person name="Aerts A."/>
            <person name="Antal Z."/>
            <person name="Atanasova L."/>
            <person name="Cervantes-Badillo M.G."/>
            <person name="Challacombe J."/>
            <person name="Chertkov O."/>
            <person name="McCluskey K."/>
            <person name="Coulpier F."/>
            <person name="Deshpande N."/>
            <person name="von Doehren H."/>
            <person name="Ebbole D.J."/>
            <person name="Esquivel-Naranjo E.U."/>
            <person name="Fekete E."/>
            <person name="Flipphi M."/>
            <person name="Glaser F."/>
            <person name="Gomez-Rodriguez E.Y."/>
            <person name="Gruber S."/>
            <person name="Han C."/>
            <person name="Henrissat B."/>
            <person name="Hermosa R."/>
            <person name="Hernandez-Onate M."/>
            <person name="Karaffa L."/>
            <person name="Kosti I."/>
            <person name="Le Crom S."/>
            <person name="Lindquist E."/>
            <person name="Lucas S."/>
            <person name="Luebeck M."/>
            <person name="Luebeck P.S."/>
            <person name="Margeot A."/>
            <person name="Metz B."/>
            <person name="Misra M."/>
            <person name="Nevalainen H."/>
            <person name="Omann M."/>
            <person name="Packer N."/>
            <person name="Perrone G."/>
            <person name="Uresti-Rivera E.E."/>
            <person name="Salamov A."/>
            <person name="Schmoll M."/>
            <person name="Seiboth B."/>
            <person name="Shapiro H."/>
            <person name="Sukno S."/>
            <person name="Tamayo-Ramos J.A."/>
            <person name="Tisch D."/>
            <person name="Wiest A."/>
            <person name="Wilkinson H.H."/>
            <person name="Zhang M."/>
            <person name="Coutinho P.M."/>
            <person name="Kenerley C.M."/>
            <person name="Monte E."/>
            <person name="Baker S.E."/>
            <person name="Grigoriev I.V."/>
        </authorList>
    </citation>
    <scope>NUCLEOTIDE SEQUENCE [LARGE SCALE GENOMIC DNA]</scope>
    <source>
        <strain evidence="3">Gv29-8 / FGSC 10586</strain>
    </source>
</reference>
<gene>
    <name evidence="2" type="ORF">TRIVIDRAFT_34610</name>
</gene>